<protein>
    <recommendedName>
        <fullName evidence="2 5">Aminoglycoside N(3)-acetyltransferase</fullName>
        <ecNumber evidence="5">2.3.1.-</ecNumber>
    </recommendedName>
</protein>
<organism evidence="6 7">
    <name type="scientific">Palleronia marisminoris</name>
    <dbReference type="NCBI Taxonomy" id="315423"/>
    <lineage>
        <taxon>Bacteria</taxon>
        <taxon>Pseudomonadati</taxon>
        <taxon>Pseudomonadota</taxon>
        <taxon>Alphaproteobacteria</taxon>
        <taxon>Rhodobacterales</taxon>
        <taxon>Roseobacteraceae</taxon>
        <taxon>Palleronia</taxon>
    </lineage>
</organism>
<evidence type="ECO:0000256" key="1">
    <source>
        <dbReference type="ARBA" id="ARBA00006383"/>
    </source>
</evidence>
<evidence type="ECO:0000256" key="2">
    <source>
        <dbReference type="ARBA" id="ARBA00012882"/>
    </source>
</evidence>
<sequence length="266" mass="28403">MVFVVAQNSRPLVTQSDIETALCGAGLQTGDVAMVHASMSRLGYVIGGAETVVRALLHCVGDSGTLMTPAQTWLNLDPERGVHDLPPEDWQLLRQESPGFDPAVTPSIGMGAVAELIRTWPGSFRSSHPARSSASIGARAADLMAQHDLHDLHGERSPLGAAIRAGAKIVLLGVGYDKCTALHLAETRAAPDDAPVLSERGWVRTPDGRREVSYTTLAFDGTDFPAIGRTFEETCDPPVAVGNGEVRVVDAARLVNFAVLRIQEHR</sequence>
<dbReference type="EC" id="2.3.1.-" evidence="5"/>
<reference evidence="6 7" key="1">
    <citation type="submission" date="2017-03" db="EMBL/GenBank/DDBJ databases">
        <authorList>
            <person name="Afonso C.L."/>
            <person name="Miller P.J."/>
            <person name="Scott M.A."/>
            <person name="Spackman E."/>
            <person name="Goraichik I."/>
            <person name="Dimitrov K.M."/>
            <person name="Suarez D.L."/>
            <person name="Swayne D.E."/>
        </authorList>
    </citation>
    <scope>NUCLEOTIDE SEQUENCE [LARGE SCALE GENOMIC DNA]</scope>
    <source>
        <strain evidence="6 7">CECT 7066</strain>
    </source>
</reference>
<evidence type="ECO:0000313" key="7">
    <source>
        <dbReference type="Proteomes" id="UP000193870"/>
    </source>
</evidence>
<dbReference type="SUPFAM" id="SSF110710">
    <property type="entry name" value="TTHA0583/YokD-like"/>
    <property type="match status" value="1"/>
</dbReference>
<dbReference type="InterPro" id="IPR028345">
    <property type="entry name" value="Antibiotic_NAT-like"/>
</dbReference>
<keyword evidence="7" id="KW-1185">Reference proteome</keyword>
<dbReference type="EMBL" id="FWFV01000010">
    <property type="protein sequence ID" value="SLN62233.1"/>
    <property type="molecule type" value="Genomic_DNA"/>
</dbReference>
<name>A0A1Y5THL1_9RHOB</name>
<dbReference type="OrthoDB" id="7330654at2"/>
<dbReference type="AlphaFoldDB" id="A0A1Y5THL1"/>
<dbReference type="GO" id="GO:0046677">
    <property type="term" value="P:response to antibiotic"/>
    <property type="evidence" value="ECO:0007669"/>
    <property type="project" value="UniProtKB-KW"/>
</dbReference>
<dbReference type="Proteomes" id="UP000193870">
    <property type="component" value="Unassembled WGS sequence"/>
</dbReference>
<accession>A0A1Y5THL1</accession>
<keyword evidence="5" id="KW-0046">Antibiotic resistance</keyword>
<gene>
    <name evidence="6" type="primary">yokD</name>
    <name evidence="6" type="ORF">PAM7066_03085</name>
</gene>
<dbReference type="Pfam" id="PF02522">
    <property type="entry name" value="Antibiotic_NAT"/>
    <property type="match status" value="1"/>
</dbReference>
<dbReference type="GO" id="GO:0046353">
    <property type="term" value="F:aminoglycoside 3-N-acetyltransferase activity"/>
    <property type="evidence" value="ECO:0007669"/>
    <property type="project" value="UniProtKB-EC"/>
</dbReference>
<comment type="similarity">
    <text evidence="1 5">Belongs to the antibiotic N-acetyltransferase family.</text>
</comment>
<dbReference type="PANTHER" id="PTHR11104:SF0">
    <property type="entry name" value="SPBETA PROPHAGE-DERIVED AMINOGLYCOSIDE N(3')-ACETYLTRANSFERASE-LIKE PROTEIN YOKD"/>
    <property type="match status" value="1"/>
</dbReference>
<dbReference type="InterPro" id="IPR003679">
    <property type="entry name" value="Amioglycoside_AcTrfase"/>
</dbReference>
<comment type="catalytic activity">
    <reaction evidence="5">
        <text>a 2-deoxystreptamine antibiotic + acetyl-CoA = an N(3)-acetyl-2-deoxystreptamine antibiotic + CoA + H(+)</text>
        <dbReference type="Rhea" id="RHEA:12665"/>
        <dbReference type="ChEBI" id="CHEBI:15378"/>
        <dbReference type="ChEBI" id="CHEBI:57287"/>
        <dbReference type="ChEBI" id="CHEBI:57288"/>
        <dbReference type="ChEBI" id="CHEBI:57921"/>
        <dbReference type="ChEBI" id="CHEBI:77452"/>
        <dbReference type="EC" id="2.3.1.81"/>
    </reaction>
</comment>
<proteinExistence type="inferred from homology"/>
<keyword evidence="3 5" id="KW-0808">Transferase</keyword>
<evidence type="ECO:0000256" key="4">
    <source>
        <dbReference type="ARBA" id="ARBA00023315"/>
    </source>
</evidence>
<evidence type="ECO:0000256" key="5">
    <source>
        <dbReference type="RuleBase" id="RU365031"/>
    </source>
</evidence>
<dbReference type="PANTHER" id="PTHR11104">
    <property type="entry name" value="AMINOGLYCOSIDE N3-ACETYLTRANSFERASE"/>
    <property type="match status" value="1"/>
</dbReference>
<evidence type="ECO:0000313" key="6">
    <source>
        <dbReference type="EMBL" id="SLN62233.1"/>
    </source>
</evidence>
<evidence type="ECO:0000256" key="3">
    <source>
        <dbReference type="ARBA" id="ARBA00022679"/>
    </source>
</evidence>
<dbReference type="STRING" id="315423.SAMN04488020_11110"/>
<keyword evidence="4 5" id="KW-0012">Acyltransferase</keyword>